<keyword evidence="2" id="KW-0408">Iron</keyword>
<dbReference type="Gene3D" id="1.10.630.10">
    <property type="entry name" value="Cytochrome P450"/>
    <property type="match status" value="1"/>
</dbReference>
<sequence>MKNFAEIDYFTDLDLIASPHEYFNYLRSIGPVTPLPTHGVIAVTGWAEGTAVLSDAKTFSSVNTATGPIPPLPFAPEGDDITAQIEAHRSTMPYGAMLVAQDGDEHKKARRLLTGLLTPKRFRENEEYLTNLADRMIDGFIDKGGIDVISEYAHPYATLAIADLLGMPEEACAAALEGCGNLPGHIGKVEAEKTNPLETLAMHFYGYISERREAPRDDVMTILAQAKNADGSLPDIGEIVALAAVLFGAGQDTTVRLIAATLKTLGENPELQEKIKADTSLIPAFVEEVLRMDGPTKSFFRLATCPAKVGDMDVAPGTAIMVSPTAMNRDPRKFENPNEFQLDRSNVRDHLSFGYGAHGCLGAPLARAEARLTIEKLLARVNNIRINESIHGPAEARHYDYEPNYTQRALRSLNITFEKA</sequence>
<dbReference type="PROSITE" id="PS00086">
    <property type="entry name" value="CYTOCHROME_P450"/>
    <property type="match status" value="1"/>
</dbReference>
<proteinExistence type="inferred from homology"/>
<dbReference type="PANTHER" id="PTHR46696:SF4">
    <property type="entry name" value="BIOTIN BIOSYNTHESIS CYTOCHROME P450"/>
    <property type="match status" value="1"/>
</dbReference>
<reference evidence="3" key="1">
    <citation type="submission" date="2022-03" db="EMBL/GenBank/DDBJ databases">
        <title>Identification of a novel bacterium isolated from mangrove sediments.</title>
        <authorList>
            <person name="Pan X."/>
        </authorList>
    </citation>
    <scope>NUCLEOTIDE SEQUENCE</scope>
    <source>
        <strain evidence="3">B2580</strain>
    </source>
</reference>
<dbReference type="SUPFAM" id="SSF48264">
    <property type="entry name" value="Cytochrome P450"/>
    <property type="match status" value="1"/>
</dbReference>
<accession>A0ABT0B589</accession>
<dbReference type="Proteomes" id="UP001162880">
    <property type="component" value="Unassembled WGS sequence"/>
</dbReference>
<evidence type="ECO:0000313" key="4">
    <source>
        <dbReference type="Proteomes" id="UP001162880"/>
    </source>
</evidence>
<protein>
    <submittedName>
        <fullName evidence="3">Cytochrome P450</fullName>
    </submittedName>
</protein>
<dbReference type="Pfam" id="PF00067">
    <property type="entry name" value="p450"/>
    <property type="match status" value="1"/>
</dbReference>
<dbReference type="RefSeq" id="WP_243995664.1">
    <property type="nucleotide sequence ID" value="NZ_JALHLE010000029.1"/>
</dbReference>
<dbReference type="PANTHER" id="PTHR46696">
    <property type="entry name" value="P450, PUTATIVE (EUROFUNG)-RELATED"/>
    <property type="match status" value="1"/>
</dbReference>
<keyword evidence="2" id="KW-0349">Heme</keyword>
<dbReference type="PRINTS" id="PR00359">
    <property type="entry name" value="BP450"/>
</dbReference>
<keyword evidence="2" id="KW-0503">Monooxygenase</keyword>
<comment type="similarity">
    <text evidence="1 2">Belongs to the cytochrome P450 family.</text>
</comment>
<dbReference type="InterPro" id="IPR002397">
    <property type="entry name" value="Cyt_P450_B"/>
</dbReference>
<dbReference type="InterPro" id="IPR001128">
    <property type="entry name" value="Cyt_P450"/>
</dbReference>
<organism evidence="3 4">
    <name type="scientific">Novosphingobium album</name>
    <name type="common">ex Hu et al. 2023</name>
    <dbReference type="NCBI Taxonomy" id="2930093"/>
    <lineage>
        <taxon>Bacteria</taxon>
        <taxon>Pseudomonadati</taxon>
        <taxon>Pseudomonadota</taxon>
        <taxon>Alphaproteobacteria</taxon>
        <taxon>Sphingomonadales</taxon>
        <taxon>Sphingomonadaceae</taxon>
        <taxon>Novosphingobium</taxon>
    </lineage>
</organism>
<dbReference type="EMBL" id="JALHLE010000029">
    <property type="protein sequence ID" value="MCJ2180231.1"/>
    <property type="molecule type" value="Genomic_DNA"/>
</dbReference>
<dbReference type="InterPro" id="IPR017972">
    <property type="entry name" value="Cyt_P450_CS"/>
</dbReference>
<gene>
    <name evidence="3" type="ORF">MTR64_16790</name>
</gene>
<dbReference type="InterPro" id="IPR036396">
    <property type="entry name" value="Cyt_P450_sf"/>
</dbReference>
<evidence type="ECO:0000313" key="3">
    <source>
        <dbReference type="EMBL" id="MCJ2180231.1"/>
    </source>
</evidence>
<evidence type="ECO:0000256" key="1">
    <source>
        <dbReference type="ARBA" id="ARBA00010617"/>
    </source>
</evidence>
<evidence type="ECO:0000256" key="2">
    <source>
        <dbReference type="RuleBase" id="RU000461"/>
    </source>
</evidence>
<comment type="caution">
    <text evidence="3">The sequence shown here is derived from an EMBL/GenBank/DDBJ whole genome shotgun (WGS) entry which is preliminary data.</text>
</comment>
<keyword evidence="4" id="KW-1185">Reference proteome</keyword>
<name>A0ABT0B589_9SPHN</name>
<keyword evidence="2" id="KW-0479">Metal-binding</keyword>
<keyword evidence="2" id="KW-0560">Oxidoreductase</keyword>